<organism evidence="2 3">
    <name type="scientific">Pontibacter actiniarum</name>
    <dbReference type="NCBI Taxonomy" id="323450"/>
    <lineage>
        <taxon>Bacteria</taxon>
        <taxon>Pseudomonadati</taxon>
        <taxon>Bacteroidota</taxon>
        <taxon>Cytophagia</taxon>
        <taxon>Cytophagales</taxon>
        <taxon>Hymenobacteraceae</taxon>
        <taxon>Pontibacter</taxon>
    </lineage>
</organism>
<dbReference type="PANTHER" id="PTHR45632">
    <property type="entry name" value="LD33804P"/>
    <property type="match status" value="1"/>
</dbReference>
<evidence type="ECO:0000256" key="1">
    <source>
        <dbReference type="SAM" id="SignalP"/>
    </source>
</evidence>
<evidence type="ECO:0008006" key="4">
    <source>
        <dbReference type="Google" id="ProtNLM"/>
    </source>
</evidence>
<sequence length="305" mass="32826">MKQTILFLIFALLGTSTFAQLQFENLANMPAARGAVTSAADSNAIYVANGYSKTVNYTPEVEKYDISSNTWELLTNKTIPKRFASSAVVGGKLYIFNGLTAHGALNEKVEVVDLATGEVDYAAVNPNPVYGGGVAVWEGQIYAFGGARSAKEFSDKLYKFDPATNMWTALASMPEAKEARGAIVDGHLYTLGGYNGKQSSEVAMYDLHTGTWAHVADLPVKVSGHAVAVNGTDIYLVGDYTDLARLGYFDTRTRTYHALQSNMTGRRHAASHILDGKLYVAGGNRQTPITTSLSKLEAASIDTVD</sequence>
<dbReference type="InterPro" id="IPR015915">
    <property type="entry name" value="Kelch-typ_b-propeller"/>
</dbReference>
<accession>A0A1X9YRH6</accession>
<dbReference type="OrthoDB" id="175993at2"/>
<feature type="chain" id="PRO_5011010403" description="Galactose oxidase" evidence="1">
    <location>
        <begin position="22"/>
        <end position="305"/>
    </location>
</feature>
<dbReference type="PANTHER" id="PTHR45632:SF14">
    <property type="entry name" value="KELCH-LIKE PROTEIN 33"/>
    <property type="match status" value="1"/>
</dbReference>
<keyword evidence="3" id="KW-1185">Reference proteome</keyword>
<dbReference type="KEGG" id="pact:CA264_08430"/>
<evidence type="ECO:0000313" key="2">
    <source>
        <dbReference type="EMBL" id="ARS35463.1"/>
    </source>
</evidence>
<evidence type="ECO:0000313" key="3">
    <source>
        <dbReference type="Proteomes" id="UP000266292"/>
    </source>
</evidence>
<proteinExistence type="predicted"/>
<dbReference type="SUPFAM" id="SSF117281">
    <property type="entry name" value="Kelch motif"/>
    <property type="match status" value="1"/>
</dbReference>
<reference evidence="3" key="1">
    <citation type="submission" date="2017-05" db="EMBL/GenBank/DDBJ databases">
        <authorList>
            <person name="Ray J."/>
            <person name="Price M."/>
            <person name="Deutschbauer A."/>
        </authorList>
    </citation>
    <scope>NUCLEOTIDE SEQUENCE [LARGE SCALE GENOMIC DNA]</scope>
    <source>
        <strain evidence="3">DSM 19842</strain>
    </source>
</reference>
<name>A0A1X9YRH6_9BACT</name>
<dbReference type="Proteomes" id="UP000266292">
    <property type="component" value="Chromosome"/>
</dbReference>
<dbReference type="InterPro" id="IPR006652">
    <property type="entry name" value="Kelch_1"/>
</dbReference>
<feature type="signal peptide" evidence="1">
    <location>
        <begin position="1"/>
        <end position="21"/>
    </location>
</feature>
<dbReference type="Gene3D" id="2.120.10.80">
    <property type="entry name" value="Kelch-type beta propeller"/>
    <property type="match status" value="2"/>
</dbReference>
<protein>
    <recommendedName>
        <fullName evidence="4">Galactose oxidase</fullName>
    </recommendedName>
</protein>
<gene>
    <name evidence="2" type="ORF">CA264_08430</name>
</gene>
<dbReference type="SMART" id="SM00612">
    <property type="entry name" value="Kelch"/>
    <property type="match status" value="4"/>
</dbReference>
<dbReference type="EMBL" id="CP021235">
    <property type="protein sequence ID" value="ARS35463.1"/>
    <property type="molecule type" value="Genomic_DNA"/>
</dbReference>
<dbReference type="Pfam" id="PF24681">
    <property type="entry name" value="Kelch_KLHDC2_KLHL20_DRC7"/>
    <property type="match status" value="1"/>
</dbReference>
<keyword evidence="1" id="KW-0732">Signal</keyword>
<dbReference type="RefSeq" id="WP_025606310.1">
    <property type="nucleotide sequence ID" value="NZ_CP021235.1"/>
</dbReference>
<dbReference type="AlphaFoldDB" id="A0A1X9YRH6"/>